<dbReference type="InterPro" id="IPR056238">
    <property type="entry name" value="YunG-like"/>
</dbReference>
<dbReference type="Proteomes" id="UP000595841">
    <property type="component" value="Chromosome"/>
</dbReference>
<dbReference type="RefSeq" id="WP_039833820.1">
    <property type="nucleotide sequence ID" value="NZ_CP068595.1"/>
</dbReference>
<evidence type="ECO:0008006" key="3">
    <source>
        <dbReference type="Google" id="ProtNLM"/>
    </source>
</evidence>
<name>A0A974P8W7_9BACL</name>
<evidence type="ECO:0000313" key="2">
    <source>
        <dbReference type="Proteomes" id="UP000595841"/>
    </source>
</evidence>
<reference evidence="1 2" key="1">
    <citation type="submission" date="2021-01" db="EMBL/GenBank/DDBJ databases">
        <title>Whole genome sequence of Paenibacillus sonchi LMG 24727 for comparative genomics.</title>
        <authorList>
            <person name="Lee G."/>
            <person name="Kim M.-J."/>
            <person name="Lim K."/>
            <person name="Shin J.-H."/>
        </authorList>
    </citation>
    <scope>NUCLEOTIDE SEQUENCE [LARGE SCALE GENOMIC DNA]</scope>
    <source>
        <strain evidence="1 2">LMG 24727</strain>
    </source>
</reference>
<protein>
    <recommendedName>
        <fullName evidence="3">YunG</fullName>
    </recommendedName>
</protein>
<dbReference type="EMBL" id="CP068595">
    <property type="protein sequence ID" value="QQZ58968.1"/>
    <property type="molecule type" value="Genomic_DNA"/>
</dbReference>
<organism evidence="1 2">
    <name type="scientific">Paenibacillus sonchi</name>
    <dbReference type="NCBI Taxonomy" id="373687"/>
    <lineage>
        <taxon>Bacteria</taxon>
        <taxon>Bacillati</taxon>
        <taxon>Bacillota</taxon>
        <taxon>Bacilli</taxon>
        <taxon>Bacillales</taxon>
        <taxon>Paenibacillaceae</taxon>
        <taxon>Paenibacillus</taxon>
        <taxon>Paenibacillus sonchi group</taxon>
    </lineage>
</organism>
<dbReference type="Pfam" id="PF24585">
    <property type="entry name" value="YunG"/>
    <property type="match status" value="1"/>
</dbReference>
<accession>A0A974P8W7</accession>
<keyword evidence="2" id="KW-1185">Reference proteome</keyword>
<proteinExistence type="predicted"/>
<evidence type="ECO:0000313" key="1">
    <source>
        <dbReference type="EMBL" id="QQZ58968.1"/>
    </source>
</evidence>
<dbReference type="KEGG" id="pson:JI735_19770"/>
<sequence length="119" mass="13666">MRNMKFKVNEIMDALSKSWSLESSSKWSENNPAKGQCGVTTLVVNDLLGGEICKTKLPDGWHFYNIINGNRYDFTASQFTDDIIYMDLSSDRGEAYEDTNGNQYNHLKQNMLINLNTYH</sequence>
<dbReference type="AlphaFoldDB" id="A0A974P8W7"/>
<gene>
    <name evidence="1" type="ORF">JI735_19770</name>
</gene>